<feature type="compositionally biased region" description="Basic and acidic residues" evidence="1">
    <location>
        <begin position="228"/>
        <end position="242"/>
    </location>
</feature>
<dbReference type="AlphaFoldDB" id="A0AAV3NJX0"/>
<dbReference type="PANTHER" id="PTHR35300">
    <property type="entry name" value="COACTIVATOR CBP, KIX DOMAIN-CONTAINING PROTEIN-RELATED"/>
    <property type="match status" value="1"/>
</dbReference>
<dbReference type="EMBL" id="BAABME010000106">
    <property type="protein sequence ID" value="GAA0139644.1"/>
    <property type="molecule type" value="Genomic_DNA"/>
</dbReference>
<comment type="caution">
    <text evidence="2">The sequence shown here is derived from an EMBL/GenBank/DDBJ whole genome shotgun (WGS) entry which is preliminary data.</text>
</comment>
<name>A0AAV3NJX0_LITER</name>
<evidence type="ECO:0000256" key="1">
    <source>
        <dbReference type="SAM" id="MobiDB-lite"/>
    </source>
</evidence>
<evidence type="ECO:0000313" key="2">
    <source>
        <dbReference type="EMBL" id="GAA0139644.1"/>
    </source>
</evidence>
<sequence length="242" mass="27035">MMQSRCLKKYLKDLPNIPFKPQQSNFEAVTNKDNSSNCLTSSKSTNQTYTCRNSKTLCGQQSSLPSSSLQCITMQPPSARNSYSIYPLHFGDSFQPKNYTFDSKTVTTLKSHFSGNKTMGVGQNGIPTPMRNSHETKCDLSLRLGQLVNPSTSIDASWSQEVGISGSISFQRRRLLSSPLRQTGSDFCFFPGMIAKEQLDSSLFKKSQEISMNVENSVRLRKATTSHSSEDEKSDWRLKVPS</sequence>
<dbReference type="Proteomes" id="UP001454036">
    <property type="component" value="Unassembled WGS sequence"/>
</dbReference>
<keyword evidence="3" id="KW-1185">Reference proteome</keyword>
<organism evidence="2 3">
    <name type="scientific">Lithospermum erythrorhizon</name>
    <name type="common">Purple gromwell</name>
    <name type="synonym">Lithospermum officinale var. erythrorhizon</name>
    <dbReference type="NCBI Taxonomy" id="34254"/>
    <lineage>
        <taxon>Eukaryota</taxon>
        <taxon>Viridiplantae</taxon>
        <taxon>Streptophyta</taxon>
        <taxon>Embryophyta</taxon>
        <taxon>Tracheophyta</taxon>
        <taxon>Spermatophyta</taxon>
        <taxon>Magnoliopsida</taxon>
        <taxon>eudicotyledons</taxon>
        <taxon>Gunneridae</taxon>
        <taxon>Pentapetalae</taxon>
        <taxon>asterids</taxon>
        <taxon>lamiids</taxon>
        <taxon>Boraginales</taxon>
        <taxon>Boraginaceae</taxon>
        <taxon>Boraginoideae</taxon>
        <taxon>Lithospermeae</taxon>
        <taxon>Lithospermum</taxon>
    </lineage>
</organism>
<dbReference type="PANTHER" id="PTHR35300:SF5">
    <property type="entry name" value="HISTONE ACETYLTRANSFERASE"/>
    <property type="match status" value="1"/>
</dbReference>
<evidence type="ECO:0000313" key="3">
    <source>
        <dbReference type="Proteomes" id="UP001454036"/>
    </source>
</evidence>
<gene>
    <name evidence="2" type="ORF">LIER_01148</name>
</gene>
<protein>
    <submittedName>
        <fullName evidence="2">Uncharacterized protein</fullName>
    </submittedName>
</protein>
<feature type="region of interest" description="Disordered" evidence="1">
    <location>
        <begin position="220"/>
        <end position="242"/>
    </location>
</feature>
<reference evidence="2 3" key="1">
    <citation type="submission" date="2024-01" db="EMBL/GenBank/DDBJ databases">
        <title>The complete chloroplast genome sequence of Lithospermum erythrorhizon: insights into the phylogenetic relationship among Boraginaceae species and the maternal lineages of purple gromwells.</title>
        <authorList>
            <person name="Okada T."/>
            <person name="Watanabe K."/>
        </authorList>
    </citation>
    <scope>NUCLEOTIDE SEQUENCE [LARGE SCALE GENOMIC DNA]</scope>
</reference>
<proteinExistence type="predicted"/>
<accession>A0AAV3NJX0</accession>